<accession>A0A9N9ALE4</accession>
<keyword evidence="2" id="KW-1185">Reference proteome</keyword>
<gene>
    <name evidence="1" type="ORF">PBRASI_LOCUS4290</name>
</gene>
<comment type="caution">
    <text evidence="1">The sequence shown here is derived from an EMBL/GenBank/DDBJ whole genome shotgun (WGS) entry which is preliminary data.</text>
</comment>
<organism evidence="1 2">
    <name type="scientific">Paraglomus brasilianum</name>
    <dbReference type="NCBI Taxonomy" id="144538"/>
    <lineage>
        <taxon>Eukaryota</taxon>
        <taxon>Fungi</taxon>
        <taxon>Fungi incertae sedis</taxon>
        <taxon>Mucoromycota</taxon>
        <taxon>Glomeromycotina</taxon>
        <taxon>Glomeromycetes</taxon>
        <taxon>Paraglomerales</taxon>
        <taxon>Paraglomeraceae</taxon>
        <taxon>Paraglomus</taxon>
    </lineage>
</organism>
<dbReference type="Proteomes" id="UP000789739">
    <property type="component" value="Unassembled WGS sequence"/>
</dbReference>
<proteinExistence type="predicted"/>
<reference evidence="1" key="1">
    <citation type="submission" date="2021-06" db="EMBL/GenBank/DDBJ databases">
        <authorList>
            <person name="Kallberg Y."/>
            <person name="Tangrot J."/>
            <person name="Rosling A."/>
        </authorList>
    </citation>
    <scope>NUCLEOTIDE SEQUENCE</scope>
    <source>
        <strain evidence="1">BR232B</strain>
    </source>
</reference>
<evidence type="ECO:0000313" key="1">
    <source>
        <dbReference type="EMBL" id="CAG8534797.1"/>
    </source>
</evidence>
<sequence>MRMNKSLTLLKNSTKGVFEELRLKGAFEELRKASLKTPPRASLKNSVLKAPLKTPPRASLKNSVLRASLKNSGVFGELRLKGAFEDSAKGVFEELRLKGVLKNSVLRAPLKNSAKGVFEELRLKGWRRRSKLKAVSHFYNNGTATYHTDEQLSPFGKAKSLTLLKNSLLQQWRAAIRLLTSRG</sequence>
<evidence type="ECO:0000313" key="2">
    <source>
        <dbReference type="Proteomes" id="UP000789739"/>
    </source>
</evidence>
<name>A0A9N9ALE4_9GLOM</name>
<dbReference type="EMBL" id="CAJVPI010000436">
    <property type="protein sequence ID" value="CAG8534797.1"/>
    <property type="molecule type" value="Genomic_DNA"/>
</dbReference>
<dbReference type="AlphaFoldDB" id="A0A9N9ALE4"/>
<protein>
    <submittedName>
        <fullName evidence="1">6224_t:CDS:1</fullName>
    </submittedName>
</protein>